<dbReference type="EMBL" id="SSTD01008174">
    <property type="protein sequence ID" value="TYK17107.1"/>
    <property type="molecule type" value="Genomic_DNA"/>
</dbReference>
<feature type="domain" description="Tf2-1-like SH3-like" evidence="2">
    <location>
        <begin position="211"/>
        <end position="254"/>
    </location>
</feature>
<accession>A0A5D3CZG4</accession>
<evidence type="ECO:0000256" key="1">
    <source>
        <dbReference type="SAM" id="MobiDB-lite"/>
    </source>
</evidence>
<reference evidence="3 4" key="1">
    <citation type="submission" date="2019-08" db="EMBL/GenBank/DDBJ databases">
        <title>Draft genome sequences of two oriental melons (Cucumis melo L. var makuwa).</title>
        <authorList>
            <person name="Kwon S.-Y."/>
        </authorList>
    </citation>
    <scope>NUCLEOTIDE SEQUENCE [LARGE SCALE GENOMIC DNA]</scope>
    <source>
        <strain evidence="4">cv. Chang Bougi</strain>
        <tissue evidence="3">Leaf</tissue>
    </source>
</reference>
<dbReference type="InterPro" id="IPR056924">
    <property type="entry name" value="SH3_Tf2-1"/>
</dbReference>
<feature type="compositionally biased region" description="Basic and acidic residues" evidence="1">
    <location>
        <begin position="73"/>
        <end position="91"/>
    </location>
</feature>
<dbReference type="Proteomes" id="UP000321947">
    <property type="component" value="Unassembled WGS sequence"/>
</dbReference>
<dbReference type="AlphaFoldDB" id="A0A5D3CZG4"/>
<evidence type="ECO:0000259" key="2">
    <source>
        <dbReference type="Pfam" id="PF24626"/>
    </source>
</evidence>
<gene>
    <name evidence="3" type="ORF">E5676_scaffold1032G00410</name>
</gene>
<dbReference type="InterPro" id="IPR043502">
    <property type="entry name" value="DNA/RNA_pol_sf"/>
</dbReference>
<organism evidence="3 4">
    <name type="scientific">Cucumis melo var. makuwa</name>
    <name type="common">Oriental melon</name>
    <dbReference type="NCBI Taxonomy" id="1194695"/>
    <lineage>
        <taxon>Eukaryota</taxon>
        <taxon>Viridiplantae</taxon>
        <taxon>Streptophyta</taxon>
        <taxon>Embryophyta</taxon>
        <taxon>Tracheophyta</taxon>
        <taxon>Spermatophyta</taxon>
        <taxon>Magnoliopsida</taxon>
        <taxon>eudicotyledons</taxon>
        <taxon>Gunneridae</taxon>
        <taxon>Pentapetalae</taxon>
        <taxon>rosids</taxon>
        <taxon>fabids</taxon>
        <taxon>Cucurbitales</taxon>
        <taxon>Cucurbitaceae</taxon>
        <taxon>Benincaseae</taxon>
        <taxon>Cucumis</taxon>
    </lineage>
</organism>
<dbReference type="SUPFAM" id="SSF56672">
    <property type="entry name" value="DNA/RNA polymerases"/>
    <property type="match status" value="1"/>
</dbReference>
<dbReference type="InterPro" id="IPR043128">
    <property type="entry name" value="Rev_trsase/Diguanyl_cyclase"/>
</dbReference>
<dbReference type="Pfam" id="PF24626">
    <property type="entry name" value="SH3_Tf2-1"/>
    <property type="match status" value="1"/>
</dbReference>
<feature type="region of interest" description="Disordered" evidence="1">
    <location>
        <begin position="63"/>
        <end position="97"/>
    </location>
</feature>
<protein>
    <submittedName>
        <fullName evidence="3">Retrotransposable element Tf2</fullName>
    </submittedName>
</protein>
<sequence length="265" mass="30066">MNTMAILDGVDLDTKAVEVTCNYEGGSAHCAQGDPTLTTVECSLKKLTKSWEEEEQGFWIEFQNSEVEEEEKTENKSQEGGEEEVTSKEGNKPLNSHVGMAKTNQHYRKWNQVTVSYKLPISMTKELLDELLGAAIFSNLDLPSRGEIDGETVRAMVKWPPPKNVSKLRGLLGLTGYYGRLDIVFAQNMMKKQTDLHQRELNFQKGEEGYLKLRTYRQLSLARKRGEKLTPKFYGPYFTEKIGTVAYRLVLPPKQGSTMCSRCHN</sequence>
<dbReference type="Gene3D" id="3.30.70.270">
    <property type="match status" value="1"/>
</dbReference>
<name>A0A5D3CZG4_CUCMM</name>
<proteinExistence type="predicted"/>
<comment type="caution">
    <text evidence="3">The sequence shown here is derived from an EMBL/GenBank/DDBJ whole genome shotgun (WGS) entry which is preliminary data.</text>
</comment>
<evidence type="ECO:0000313" key="4">
    <source>
        <dbReference type="Proteomes" id="UP000321947"/>
    </source>
</evidence>
<evidence type="ECO:0000313" key="3">
    <source>
        <dbReference type="EMBL" id="TYK17107.1"/>
    </source>
</evidence>